<organism evidence="5 6">
    <name type="scientific">Vermiconidia calcicola</name>
    <dbReference type="NCBI Taxonomy" id="1690605"/>
    <lineage>
        <taxon>Eukaryota</taxon>
        <taxon>Fungi</taxon>
        <taxon>Dikarya</taxon>
        <taxon>Ascomycota</taxon>
        <taxon>Pezizomycotina</taxon>
        <taxon>Dothideomycetes</taxon>
        <taxon>Dothideomycetidae</taxon>
        <taxon>Mycosphaerellales</taxon>
        <taxon>Extremaceae</taxon>
        <taxon>Vermiconidia</taxon>
    </lineage>
</organism>
<protein>
    <submittedName>
        <fullName evidence="5">Uncharacterized protein</fullName>
    </submittedName>
</protein>
<dbReference type="PANTHER" id="PTHR42877:SF7">
    <property type="entry name" value="FLAVIN-BINDING MONOOXYGENASE-RELATED"/>
    <property type="match status" value="1"/>
</dbReference>
<reference evidence="5 6" key="1">
    <citation type="submission" date="2023-06" db="EMBL/GenBank/DDBJ databases">
        <title>Black Yeasts Isolated from many extreme environments.</title>
        <authorList>
            <person name="Coleine C."/>
            <person name="Stajich J.E."/>
            <person name="Selbmann L."/>
        </authorList>
    </citation>
    <scope>NUCLEOTIDE SEQUENCE [LARGE SCALE GENOMIC DNA]</scope>
    <source>
        <strain evidence="5 6">CCFEE 5887</strain>
    </source>
</reference>
<dbReference type="InterPro" id="IPR036188">
    <property type="entry name" value="FAD/NAD-bd_sf"/>
</dbReference>
<dbReference type="PANTHER" id="PTHR42877">
    <property type="entry name" value="L-ORNITHINE N(5)-MONOOXYGENASE-RELATED"/>
    <property type="match status" value="1"/>
</dbReference>
<evidence type="ECO:0000256" key="3">
    <source>
        <dbReference type="ARBA" id="ARBA00022827"/>
    </source>
</evidence>
<comment type="similarity">
    <text evidence="1">Belongs to the FAD-binding monooxygenase family.</text>
</comment>
<comment type="caution">
    <text evidence="5">The sequence shown here is derived from an EMBL/GenBank/DDBJ whole genome shotgun (WGS) entry which is preliminary data.</text>
</comment>
<dbReference type="Proteomes" id="UP001345827">
    <property type="component" value="Unassembled WGS sequence"/>
</dbReference>
<evidence type="ECO:0000256" key="4">
    <source>
        <dbReference type="ARBA" id="ARBA00023002"/>
    </source>
</evidence>
<accession>A0AAV9QA32</accession>
<dbReference type="GO" id="GO:0050661">
    <property type="term" value="F:NADP binding"/>
    <property type="evidence" value="ECO:0007669"/>
    <property type="project" value="InterPro"/>
</dbReference>
<dbReference type="Gene3D" id="3.50.50.60">
    <property type="entry name" value="FAD/NAD(P)-binding domain"/>
    <property type="match status" value="2"/>
</dbReference>
<dbReference type="GO" id="GO:0050660">
    <property type="term" value="F:flavin adenine dinucleotide binding"/>
    <property type="evidence" value="ECO:0007669"/>
    <property type="project" value="InterPro"/>
</dbReference>
<dbReference type="Pfam" id="PF00743">
    <property type="entry name" value="FMO-like"/>
    <property type="match status" value="1"/>
</dbReference>
<dbReference type="SUPFAM" id="SSF51905">
    <property type="entry name" value="FAD/NAD(P)-binding domain"/>
    <property type="match status" value="2"/>
</dbReference>
<evidence type="ECO:0000313" key="6">
    <source>
        <dbReference type="Proteomes" id="UP001345827"/>
    </source>
</evidence>
<keyword evidence="6" id="KW-1185">Reference proteome</keyword>
<dbReference type="AlphaFoldDB" id="A0AAV9QA32"/>
<keyword evidence="4" id="KW-0560">Oxidoreductase</keyword>
<gene>
    <name evidence="5" type="ORF">LTR25_005180</name>
</gene>
<name>A0AAV9QA32_9PEZI</name>
<dbReference type="InterPro" id="IPR051209">
    <property type="entry name" value="FAD-bind_Monooxygenase_sf"/>
</dbReference>
<evidence type="ECO:0000256" key="2">
    <source>
        <dbReference type="ARBA" id="ARBA00022630"/>
    </source>
</evidence>
<keyword evidence="2" id="KW-0285">Flavoprotein</keyword>
<evidence type="ECO:0000256" key="1">
    <source>
        <dbReference type="ARBA" id="ARBA00010139"/>
    </source>
</evidence>
<evidence type="ECO:0000313" key="5">
    <source>
        <dbReference type="EMBL" id="KAK5536506.1"/>
    </source>
</evidence>
<dbReference type="InterPro" id="IPR020946">
    <property type="entry name" value="Flavin_mOase-like"/>
</dbReference>
<dbReference type="GO" id="GO:0004499">
    <property type="term" value="F:N,N-dimethylaniline monooxygenase activity"/>
    <property type="evidence" value="ECO:0007669"/>
    <property type="project" value="InterPro"/>
</dbReference>
<proteinExistence type="inferred from homology"/>
<keyword evidence="3" id="KW-0274">FAD</keyword>
<sequence>MISELDPSDTRADSLRFAESVGWERVNSRGYQILERPYGSHAAKRVICIGAGATGICLAQFSKKMENLSLQIYEKNDAPAGTWWENRYPGCACDIPAHIYQFMWALNPNWSKYYADAEEILKYFNDIVEKHDLARFIRLQHSVIGANWDADAAKWVVEVQRADGSIFKDTCDFLVNGTGLLNNWKWPSVKGLQTFKGVLAHSAAYDPSIQLEGKRVAVIGAGSSGVQIVAAIQSKVKHLYTWIRSPIWISAGFASNYAGPNGANFTYSEEIKKKWAKDPIAQLRYVKMLDDELGKRFNFNLTGSAEARQAVIFSRQSMEAKLAKKPELIEKMIPTTFGVGCRRPTPGNGYLEALVQDNVTAYTEEIREITPNGFIDDKGEEQDVDIIICATGFDVSFIPRFPVTANGKDLRQVWEKDPVAYFSIMIPDFPNYFTSLGPYGASNGSLLPPIEHGCRYLLKIIEKCQVERIKTVAPKAEVTHQFREHADLLLKRTVWNQKCRSWFKNGTIDGLPRTFPGSRAHFVETMQPRFEDFELEYDCDNRFNYLGNGFATRELDGRDATLYLGMLDGQDVEPDYTADAKEVFALSGVQK</sequence>
<dbReference type="EMBL" id="JAXLQG010000008">
    <property type="protein sequence ID" value="KAK5536506.1"/>
    <property type="molecule type" value="Genomic_DNA"/>
</dbReference>